<sequence length="30" mass="3323">MSAVSILTIVIALRQKLPICYIDMQTSSKV</sequence>
<evidence type="ECO:0000313" key="1">
    <source>
        <dbReference type="EMBL" id="JAD18808.1"/>
    </source>
</evidence>
<reference evidence="1" key="2">
    <citation type="journal article" date="2015" name="Data Brief">
        <title>Shoot transcriptome of the giant reed, Arundo donax.</title>
        <authorList>
            <person name="Barrero R.A."/>
            <person name="Guerrero F.D."/>
            <person name="Moolhuijzen P."/>
            <person name="Goolsby J.A."/>
            <person name="Tidwell J."/>
            <person name="Bellgard S.E."/>
            <person name="Bellgard M.I."/>
        </authorList>
    </citation>
    <scope>NUCLEOTIDE SEQUENCE</scope>
    <source>
        <tissue evidence="1">Shoot tissue taken approximately 20 cm above the soil surface</tissue>
    </source>
</reference>
<name>A0A0A8Y1B1_ARUDO</name>
<reference evidence="1" key="1">
    <citation type="submission" date="2014-09" db="EMBL/GenBank/DDBJ databases">
        <authorList>
            <person name="Magalhaes I.L.F."/>
            <person name="Oliveira U."/>
            <person name="Santos F.R."/>
            <person name="Vidigal T.H.D.A."/>
            <person name="Brescovit A.D."/>
            <person name="Santos A.J."/>
        </authorList>
    </citation>
    <scope>NUCLEOTIDE SEQUENCE</scope>
    <source>
        <tissue evidence="1">Shoot tissue taken approximately 20 cm above the soil surface</tissue>
    </source>
</reference>
<proteinExistence type="predicted"/>
<organism evidence="1">
    <name type="scientific">Arundo donax</name>
    <name type="common">Giant reed</name>
    <name type="synonym">Donax arundinaceus</name>
    <dbReference type="NCBI Taxonomy" id="35708"/>
    <lineage>
        <taxon>Eukaryota</taxon>
        <taxon>Viridiplantae</taxon>
        <taxon>Streptophyta</taxon>
        <taxon>Embryophyta</taxon>
        <taxon>Tracheophyta</taxon>
        <taxon>Spermatophyta</taxon>
        <taxon>Magnoliopsida</taxon>
        <taxon>Liliopsida</taxon>
        <taxon>Poales</taxon>
        <taxon>Poaceae</taxon>
        <taxon>PACMAD clade</taxon>
        <taxon>Arundinoideae</taxon>
        <taxon>Arundineae</taxon>
        <taxon>Arundo</taxon>
    </lineage>
</organism>
<dbReference type="AlphaFoldDB" id="A0A0A8Y1B1"/>
<protein>
    <submittedName>
        <fullName evidence="1">Uncharacterized protein</fullName>
    </submittedName>
</protein>
<dbReference type="EMBL" id="GBRH01279087">
    <property type="protein sequence ID" value="JAD18808.1"/>
    <property type="molecule type" value="Transcribed_RNA"/>
</dbReference>
<accession>A0A0A8Y1B1</accession>